<comment type="pathway">
    <text evidence="1 13">Carbohydrate degradation; glycolysis; pyruvate from D-glyceraldehyde 3-phosphate: step 5/5.</text>
</comment>
<evidence type="ECO:0000256" key="4">
    <source>
        <dbReference type="ARBA" id="ARBA00022679"/>
    </source>
</evidence>
<dbReference type="GO" id="GO:0000287">
    <property type="term" value="F:magnesium ion binding"/>
    <property type="evidence" value="ECO:0007669"/>
    <property type="project" value="UniProtKB-UniRule"/>
</dbReference>
<dbReference type="InterPro" id="IPR015795">
    <property type="entry name" value="Pyrv_Knase_C"/>
</dbReference>
<evidence type="ECO:0000256" key="1">
    <source>
        <dbReference type="ARBA" id="ARBA00004997"/>
    </source>
</evidence>
<evidence type="ECO:0000256" key="6">
    <source>
        <dbReference type="ARBA" id="ARBA00022741"/>
    </source>
</evidence>
<feature type="domain" description="Pyruvate kinase barrel" evidence="14">
    <location>
        <begin position="3"/>
        <end position="323"/>
    </location>
</feature>
<dbReference type="SUPFAM" id="SSF50800">
    <property type="entry name" value="PK beta-barrel domain-like"/>
    <property type="match status" value="1"/>
</dbReference>
<dbReference type="InterPro" id="IPR015813">
    <property type="entry name" value="Pyrv/PenolPyrv_kinase-like_dom"/>
</dbReference>
<evidence type="ECO:0000256" key="10">
    <source>
        <dbReference type="ARBA" id="ARBA00023152"/>
    </source>
</evidence>
<keyword evidence="10 13" id="KW-0324">Glycolysis</keyword>
<accession>A0A1F5Z312</accession>
<evidence type="ECO:0000256" key="9">
    <source>
        <dbReference type="ARBA" id="ARBA00022842"/>
    </source>
</evidence>
<evidence type="ECO:0000313" key="17">
    <source>
        <dbReference type="Proteomes" id="UP000179129"/>
    </source>
</evidence>
<organism evidence="16 17">
    <name type="scientific">Candidatus Glassbacteria bacterium RIFCSPLOWO2_12_FULL_58_11</name>
    <dbReference type="NCBI Taxonomy" id="1817867"/>
    <lineage>
        <taxon>Bacteria</taxon>
        <taxon>Candidatus Glassiibacteriota</taxon>
    </lineage>
</organism>
<comment type="catalytic activity">
    <reaction evidence="13">
        <text>pyruvate + ATP = phosphoenolpyruvate + ADP + H(+)</text>
        <dbReference type="Rhea" id="RHEA:18157"/>
        <dbReference type="ChEBI" id="CHEBI:15361"/>
        <dbReference type="ChEBI" id="CHEBI:15378"/>
        <dbReference type="ChEBI" id="CHEBI:30616"/>
        <dbReference type="ChEBI" id="CHEBI:58702"/>
        <dbReference type="ChEBI" id="CHEBI:456216"/>
        <dbReference type="EC" id="2.7.1.40"/>
    </reaction>
</comment>
<dbReference type="NCBIfam" id="NF004978">
    <property type="entry name" value="PRK06354.1"/>
    <property type="match status" value="1"/>
</dbReference>
<protein>
    <recommendedName>
        <fullName evidence="3 12">Pyruvate kinase</fullName>
        <ecNumber evidence="3 12">2.7.1.40</ecNumber>
    </recommendedName>
</protein>
<dbReference type="InterPro" id="IPR036918">
    <property type="entry name" value="Pyrv_Knase_C_sf"/>
</dbReference>
<dbReference type="EMBL" id="MFIX01000010">
    <property type="protein sequence ID" value="OGG06704.1"/>
    <property type="molecule type" value="Genomic_DNA"/>
</dbReference>
<dbReference type="NCBIfam" id="NF004491">
    <property type="entry name" value="PRK05826.1"/>
    <property type="match status" value="1"/>
</dbReference>
<dbReference type="UniPathway" id="UPA00109">
    <property type="reaction ID" value="UER00188"/>
</dbReference>
<keyword evidence="4 13" id="KW-0808">Transferase</keyword>
<dbReference type="EC" id="2.7.1.40" evidence="3 12"/>
<dbReference type="SUPFAM" id="SSF52935">
    <property type="entry name" value="PK C-terminal domain-like"/>
    <property type="match status" value="1"/>
</dbReference>
<dbReference type="PRINTS" id="PR01050">
    <property type="entry name" value="PYRUVTKNASE"/>
</dbReference>
<comment type="similarity">
    <text evidence="2 13">Belongs to the pyruvate kinase family.</text>
</comment>
<keyword evidence="8" id="KW-0067">ATP-binding</keyword>
<keyword evidence="9 13" id="KW-0460">Magnesium</keyword>
<dbReference type="NCBIfam" id="TIGR01064">
    <property type="entry name" value="pyruv_kin"/>
    <property type="match status" value="1"/>
</dbReference>
<dbReference type="InterPro" id="IPR040442">
    <property type="entry name" value="Pyrv_kinase-like_dom_sf"/>
</dbReference>
<feature type="domain" description="Pyruvate kinase C-terminal" evidence="15">
    <location>
        <begin position="356"/>
        <end position="468"/>
    </location>
</feature>
<dbReference type="GO" id="GO:0016301">
    <property type="term" value="F:kinase activity"/>
    <property type="evidence" value="ECO:0007669"/>
    <property type="project" value="UniProtKB-KW"/>
</dbReference>
<name>A0A1F5Z312_9BACT</name>
<gene>
    <name evidence="16" type="ORF">A3F83_07580</name>
</gene>
<keyword evidence="6" id="KW-0547">Nucleotide-binding</keyword>
<evidence type="ECO:0000256" key="13">
    <source>
        <dbReference type="RuleBase" id="RU000504"/>
    </source>
</evidence>
<sequence>MLRKTKIICTLGPASWDRETVKRLLEAGMDAARINFSHGDRDSHLKIYQTLRESAESLGRHLPIIGDLQGPRIRVGEIPGKGLQLEKGSRVVLSSRNEPAAGSRIGTTYPSLAGDLKPGVAVLLNDGLLRLTVEKIESGDVHCRVEVGGLLTSHKGMNLPEVKVSVPALTGKDLEDLNFLLEQDFDYVALSFVQRSSDVLQAKEIIARAGSQMQVIAKIEKPSALDELEGILDESDGVIVARGDLGVELGVERVPAAQKKILRAAGKKSVLSITATQLLESMLVNPVPTRAEASDVANSVFDGSDALLFTGETAAGKYPVETVRTADRIVREAEGSMEAWGDRVMLRHQAAQNIPEAVCHAAADAARDLGAAAIVTGTQSGRTALLLSKFRPPMPVVGISDNVQAVRRMSLYSGVYPVQLPRMEVLEESVEHAAAHLRESGTCKAGDSVVMTFGAPLSGRGSTNTLRLVKI</sequence>
<dbReference type="Gene3D" id="3.40.1380.20">
    <property type="entry name" value="Pyruvate kinase, C-terminal domain"/>
    <property type="match status" value="1"/>
</dbReference>
<dbReference type="InterPro" id="IPR001697">
    <property type="entry name" value="Pyr_Knase"/>
</dbReference>
<evidence type="ECO:0000256" key="8">
    <source>
        <dbReference type="ARBA" id="ARBA00022840"/>
    </source>
</evidence>
<keyword evidence="11 16" id="KW-0670">Pyruvate</keyword>
<keyword evidence="5" id="KW-0479">Metal-binding</keyword>
<dbReference type="SUPFAM" id="SSF51621">
    <property type="entry name" value="Phosphoenolpyruvate/pyruvate domain"/>
    <property type="match status" value="1"/>
</dbReference>
<evidence type="ECO:0000259" key="14">
    <source>
        <dbReference type="Pfam" id="PF00224"/>
    </source>
</evidence>
<evidence type="ECO:0000256" key="11">
    <source>
        <dbReference type="ARBA" id="ARBA00023317"/>
    </source>
</evidence>
<evidence type="ECO:0000256" key="7">
    <source>
        <dbReference type="ARBA" id="ARBA00022777"/>
    </source>
</evidence>
<dbReference type="AlphaFoldDB" id="A0A1F5Z312"/>
<dbReference type="Pfam" id="PF02887">
    <property type="entry name" value="PK_C"/>
    <property type="match status" value="1"/>
</dbReference>
<evidence type="ECO:0000313" key="16">
    <source>
        <dbReference type="EMBL" id="OGG06704.1"/>
    </source>
</evidence>
<keyword evidence="7 13" id="KW-0418">Kinase</keyword>
<comment type="caution">
    <text evidence="16">The sequence shown here is derived from an EMBL/GenBank/DDBJ whole genome shotgun (WGS) entry which is preliminary data.</text>
</comment>
<reference evidence="16 17" key="1">
    <citation type="journal article" date="2016" name="Nat. Commun.">
        <title>Thousands of microbial genomes shed light on interconnected biogeochemical processes in an aquifer system.</title>
        <authorList>
            <person name="Anantharaman K."/>
            <person name="Brown C.T."/>
            <person name="Hug L.A."/>
            <person name="Sharon I."/>
            <person name="Castelle C.J."/>
            <person name="Probst A.J."/>
            <person name="Thomas B.C."/>
            <person name="Singh A."/>
            <person name="Wilkins M.J."/>
            <person name="Karaoz U."/>
            <person name="Brodie E.L."/>
            <person name="Williams K.H."/>
            <person name="Hubbard S.S."/>
            <person name="Banfield J.F."/>
        </authorList>
    </citation>
    <scope>NUCLEOTIDE SEQUENCE [LARGE SCALE GENOMIC DNA]</scope>
</reference>
<dbReference type="Proteomes" id="UP000179129">
    <property type="component" value="Unassembled WGS sequence"/>
</dbReference>
<dbReference type="Pfam" id="PF00224">
    <property type="entry name" value="PK"/>
    <property type="match status" value="1"/>
</dbReference>
<evidence type="ECO:0000256" key="3">
    <source>
        <dbReference type="ARBA" id="ARBA00012142"/>
    </source>
</evidence>
<dbReference type="GO" id="GO:0004743">
    <property type="term" value="F:pyruvate kinase activity"/>
    <property type="evidence" value="ECO:0007669"/>
    <property type="project" value="UniProtKB-UniRule"/>
</dbReference>
<dbReference type="Gene3D" id="2.40.33.10">
    <property type="entry name" value="PK beta-barrel domain-like"/>
    <property type="match status" value="1"/>
</dbReference>
<proteinExistence type="inferred from homology"/>
<dbReference type="FunFam" id="2.40.33.10:FF:000001">
    <property type="entry name" value="Pyruvate kinase"/>
    <property type="match status" value="1"/>
</dbReference>
<dbReference type="Gene3D" id="3.20.20.60">
    <property type="entry name" value="Phosphoenolpyruvate-binding domains"/>
    <property type="match status" value="1"/>
</dbReference>
<dbReference type="PANTHER" id="PTHR11817">
    <property type="entry name" value="PYRUVATE KINASE"/>
    <property type="match status" value="1"/>
</dbReference>
<dbReference type="InterPro" id="IPR015793">
    <property type="entry name" value="Pyrv_Knase_brl"/>
</dbReference>
<evidence type="ECO:0000256" key="5">
    <source>
        <dbReference type="ARBA" id="ARBA00022723"/>
    </source>
</evidence>
<evidence type="ECO:0000259" key="15">
    <source>
        <dbReference type="Pfam" id="PF02887"/>
    </source>
</evidence>
<dbReference type="InterPro" id="IPR011037">
    <property type="entry name" value="Pyrv_Knase-like_insert_dom_sf"/>
</dbReference>
<dbReference type="InterPro" id="IPR015806">
    <property type="entry name" value="Pyrv_Knase_insert_dom_sf"/>
</dbReference>
<evidence type="ECO:0000256" key="2">
    <source>
        <dbReference type="ARBA" id="ARBA00008663"/>
    </source>
</evidence>
<evidence type="ECO:0000256" key="12">
    <source>
        <dbReference type="NCBIfam" id="TIGR01064"/>
    </source>
</evidence>
<dbReference type="GO" id="GO:0005524">
    <property type="term" value="F:ATP binding"/>
    <property type="evidence" value="ECO:0007669"/>
    <property type="project" value="UniProtKB-KW"/>
</dbReference>
<dbReference type="STRING" id="1817867.A3F83_07580"/>
<dbReference type="GO" id="GO:0030955">
    <property type="term" value="F:potassium ion binding"/>
    <property type="evidence" value="ECO:0007669"/>
    <property type="project" value="UniProtKB-UniRule"/>
</dbReference>